<feature type="signal peptide" evidence="1">
    <location>
        <begin position="1"/>
        <end position="18"/>
    </location>
</feature>
<dbReference type="EMBL" id="JH725168">
    <property type="protein sequence ID" value="EJP64574.1"/>
    <property type="molecule type" value="Genomic_DNA"/>
</dbReference>
<evidence type="ECO:0000313" key="2">
    <source>
        <dbReference type="EMBL" id="EJP64574.1"/>
    </source>
</evidence>
<reference evidence="2 3" key="1">
    <citation type="journal article" date="2012" name="Sci. Rep.">
        <title>Genomic perspectives on the evolution of fungal entomopathogenicity in Beauveria bassiana.</title>
        <authorList>
            <person name="Xiao G."/>
            <person name="Ying S.H."/>
            <person name="Zheng P."/>
            <person name="Wang Z.L."/>
            <person name="Zhang S."/>
            <person name="Xie X.Q."/>
            <person name="Shang Y."/>
            <person name="St Leger R.J."/>
            <person name="Zhao G.P."/>
            <person name="Wang C."/>
            <person name="Feng M.G."/>
        </authorList>
    </citation>
    <scope>NUCLEOTIDE SEQUENCE [LARGE SCALE GENOMIC DNA]</scope>
    <source>
        <strain evidence="2 3">ARSEF 2860</strain>
    </source>
</reference>
<proteinExistence type="predicted"/>
<evidence type="ECO:0000256" key="1">
    <source>
        <dbReference type="SAM" id="SignalP"/>
    </source>
</evidence>
<dbReference type="HOGENOM" id="CLU_2278105_0_0_1"/>
<dbReference type="AlphaFoldDB" id="J4KMU7"/>
<organism evidence="2 3">
    <name type="scientific">Beauveria bassiana (strain ARSEF 2860)</name>
    <name type="common">White muscardine disease fungus</name>
    <name type="synonym">Tritirachium shiotae</name>
    <dbReference type="NCBI Taxonomy" id="655819"/>
    <lineage>
        <taxon>Eukaryota</taxon>
        <taxon>Fungi</taxon>
        <taxon>Dikarya</taxon>
        <taxon>Ascomycota</taxon>
        <taxon>Pezizomycotina</taxon>
        <taxon>Sordariomycetes</taxon>
        <taxon>Hypocreomycetidae</taxon>
        <taxon>Hypocreales</taxon>
        <taxon>Cordycipitaceae</taxon>
        <taxon>Beauveria</taxon>
    </lineage>
</organism>
<sequence length="104" mass="11152">MRTTLLAWAWACMPTAFALLINMPVNATSGQVLELTWNRDPNTVVFYATKDFKSLTPIGVAPTGNFETSADLSNVPTGSGYIIVAYAVSGEGPLGSTQKFTVNY</sequence>
<evidence type="ECO:0000313" key="3">
    <source>
        <dbReference type="Proteomes" id="UP000002762"/>
    </source>
</evidence>
<name>J4KMU7_BEAB2</name>
<dbReference type="InParanoid" id="J4KMU7"/>
<dbReference type="RefSeq" id="XP_008599887.1">
    <property type="nucleotide sequence ID" value="XM_008601665.1"/>
</dbReference>
<gene>
    <name evidence="2" type="ORF">BBA_06568</name>
</gene>
<keyword evidence="3" id="KW-1185">Reference proteome</keyword>
<accession>J4KMU7</accession>
<dbReference type="Proteomes" id="UP000002762">
    <property type="component" value="Unassembled WGS sequence"/>
</dbReference>
<protein>
    <submittedName>
        <fullName evidence="2">Uncharacterized protein</fullName>
    </submittedName>
</protein>
<feature type="chain" id="PRO_5003780144" evidence="1">
    <location>
        <begin position="19"/>
        <end position="104"/>
    </location>
</feature>
<keyword evidence="1" id="KW-0732">Signal</keyword>
<dbReference type="GeneID" id="19889580"/>